<sequence length="323" mass="35772">MPPRSSKSGSKPGALRPRILSIVPSAKPTTAPPPAEAAGPQGQGEVEKLDIASLTLDIPLIPLKRPAAEPKIPSKPFPFLSLPSELRIKVYEHFFADPSADPVHDLSPDNYKRFHKKLGLVRVCRQIHSEATYFYYSTRPFRVFPTYPGKYFKSRKPILARLRPRQRECLTSLELRLGPGWSQPPRGWVVNDALGLGDCVNVHRLRVFVECDPSDAVFKGFRRSEGFYEGFSRQLLASVVGAMPAVDVVEFDAWTSVRKAGGMMRGLISVARDLGVAIAWGPERGWTDDMEEDDTPPPQEAIPEEYAEAPIPDHAPANLLVVA</sequence>
<gene>
    <name evidence="1" type="ORF">N3K66_005297</name>
</gene>
<name>A0ACC0UXK3_9HYPO</name>
<protein>
    <submittedName>
        <fullName evidence="1">Uncharacterized protein</fullName>
    </submittedName>
</protein>
<reference evidence="1" key="1">
    <citation type="submission" date="2022-10" db="EMBL/GenBank/DDBJ databases">
        <title>Complete Genome of Trichothecium roseum strain YXFP-22015, a Plant Pathogen Isolated from Citrus.</title>
        <authorList>
            <person name="Wang Y."/>
            <person name="Zhu L."/>
        </authorList>
    </citation>
    <scope>NUCLEOTIDE SEQUENCE</scope>
    <source>
        <strain evidence="1">YXFP-22015</strain>
    </source>
</reference>
<dbReference type="EMBL" id="CM047944">
    <property type="protein sequence ID" value="KAI9898836.1"/>
    <property type="molecule type" value="Genomic_DNA"/>
</dbReference>
<evidence type="ECO:0000313" key="1">
    <source>
        <dbReference type="EMBL" id="KAI9898836.1"/>
    </source>
</evidence>
<comment type="caution">
    <text evidence="1">The sequence shown here is derived from an EMBL/GenBank/DDBJ whole genome shotgun (WGS) entry which is preliminary data.</text>
</comment>
<proteinExistence type="predicted"/>
<organism evidence="1 2">
    <name type="scientific">Trichothecium roseum</name>
    <dbReference type="NCBI Taxonomy" id="47278"/>
    <lineage>
        <taxon>Eukaryota</taxon>
        <taxon>Fungi</taxon>
        <taxon>Dikarya</taxon>
        <taxon>Ascomycota</taxon>
        <taxon>Pezizomycotina</taxon>
        <taxon>Sordariomycetes</taxon>
        <taxon>Hypocreomycetidae</taxon>
        <taxon>Hypocreales</taxon>
        <taxon>Hypocreales incertae sedis</taxon>
        <taxon>Trichothecium</taxon>
    </lineage>
</organism>
<evidence type="ECO:0000313" key="2">
    <source>
        <dbReference type="Proteomes" id="UP001163324"/>
    </source>
</evidence>
<dbReference type="Proteomes" id="UP001163324">
    <property type="component" value="Chromosome 5"/>
</dbReference>
<keyword evidence="2" id="KW-1185">Reference proteome</keyword>
<accession>A0ACC0UXK3</accession>